<feature type="compositionally biased region" description="Basic and acidic residues" evidence="1">
    <location>
        <begin position="272"/>
        <end position="288"/>
    </location>
</feature>
<dbReference type="Gene3D" id="1.25.40.10">
    <property type="entry name" value="Tetratricopeptide repeat domain"/>
    <property type="match status" value="1"/>
</dbReference>
<protein>
    <submittedName>
        <fullName evidence="2">Uncharacterized protein</fullName>
    </submittedName>
</protein>
<dbReference type="AlphaFoldDB" id="A0AAV9P006"/>
<dbReference type="RefSeq" id="XP_064655516.1">
    <property type="nucleotide sequence ID" value="XM_064806190.1"/>
</dbReference>
<dbReference type="GeneID" id="89930293"/>
<dbReference type="Gene3D" id="1.20.58.320">
    <property type="entry name" value="TPR-like"/>
    <property type="match status" value="1"/>
</dbReference>
<organism evidence="2 3">
    <name type="scientific">Saxophila tyrrhenica</name>
    <dbReference type="NCBI Taxonomy" id="1690608"/>
    <lineage>
        <taxon>Eukaryota</taxon>
        <taxon>Fungi</taxon>
        <taxon>Dikarya</taxon>
        <taxon>Ascomycota</taxon>
        <taxon>Pezizomycotina</taxon>
        <taxon>Dothideomycetes</taxon>
        <taxon>Dothideomycetidae</taxon>
        <taxon>Mycosphaerellales</taxon>
        <taxon>Extremaceae</taxon>
        <taxon>Saxophila</taxon>
    </lineage>
</organism>
<accession>A0AAV9P006</accession>
<dbReference type="Proteomes" id="UP001337655">
    <property type="component" value="Unassembled WGS sequence"/>
</dbReference>
<keyword evidence="3" id="KW-1185">Reference proteome</keyword>
<evidence type="ECO:0000313" key="2">
    <source>
        <dbReference type="EMBL" id="KAK5165432.1"/>
    </source>
</evidence>
<proteinExistence type="predicted"/>
<dbReference type="Pfam" id="PF06041">
    <property type="entry name" value="DUF924"/>
    <property type="match status" value="1"/>
</dbReference>
<comment type="caution">
    <text evidence="2">The sequence shown here is derived from an EMBL/GenBank/DDBJ whole genome shotgun (WGS) entry which is preliminary data.</text>
</comment>
<gene>
    <name evidence="2" type="ORF">LTR77_008961</name>
</gene>
<dbReference type="SUPFAM" id="SSF48452">
    <property type="entry name" value="TPR-like"/>
    <property type="match status" value="1"/>
</dbReference>
<dbReference type="InterPro" id="IPR011990">
    <property type="entry name" value="TPR-like_helical_dom_sf"/>
</dbReference>
<evidence type="ECO:0000256" key="1">
    <source>
        <dbReference type="SAM" id="MobiDB-lite"/>
    </source>
</evidence>
<feature type="region of interest" description="Disordered" evidence="1">
    <location>
        <begin position="249"/>
        <end position="288"/>
    </location>
</feature>
<sequence>MASPPQSFPLDRSIFNETLYSRLRDFWLAGVPQDATSPPWEAIQRWFGPGMTQEQKDALDRSCHSNFGEALNALGPEKLALPAFESYEDDLGKAEIISSPLLKEVREAHSESVEGGAKRLLSLVVLLDQMPRNIYRDLDGLGLVYGHYDRLSFSLLRSSMKLEPNMMGEDCVKMRPVWLSWLTIPFMHCEHLPSHELYLKYARATRQIFHEKNDTAAVQYLDRNIEFELKHIEPLEKFGRYPHRNAALGRKSTAEEEEYMKSGATFGVTQQKKVEQEDEKKDDPKDEL</sequence>
<evidence type="ECO:0000313" key="3">
    <source>
        <dbReference type="Proteomes" id="UP001337655"/>
    </source>
</evidence>
<dbReference type="EMBL" id="JAVRRT010000016">
    <property type="protein sequence ID" value="KAK5165432.1"/>
    <property type="molecule type" value="Genomic_DNA"/>
</dbReference>
<reference evidence="2 3" key="1">
    <citation type="submission" date="2023-08" db="EMBL/GenBank/DDBJ databases">
        <title>Black Yeasts Isolated from many extreme environments.</title>
        <authorList>
            <person name="Coleine C."/>
            <person name="Stajich J.E."/>
            <person name="Selbmann L."/>
        </authorList>
    </citation>
    <scope>NUCLEOTIDE SEQUENCE [LARGE SCALE GENOMIC DNA]</scope>
    <source>
        <strain evidence="2 3">CCFEE 5935</strain>
    </source>
</reference>
<name>A0AAV9P006_9PEZI</name>
<dbReference type="InterPro" id="IPR010323">
    <property type="entry name" value="DUF924"/>
</dbReference>